<dbReference type="EMBL" id="FWDO01000008">
    <property type="protein sequence ID" value="SLM20048.1"/>
    <property type="molecule type" value="Genomic_DNA"/>
</dbReference>
<gene>
    <name evidence="1" type="ORF">SPIRO4BDMA_80155</name>
</gene>
<sequence length="62" mass="7039">MSRCLLPFCSVHKLEFIEERKTSNERSEDGALTCKHRANLLSQVALTGYARVIREVFGRASL</sequence>
<protein>
    <submittedName>
        <fullName evidence="1">Uncharacterized protein</fullName>
    </submittedName>
</protein>
<name>A0A3P3XUU3_9SPIR</name>
<reference evidence="1" key="1">
    <citation type="submission" date="2017-02" db="EMBL/GenBank/DDBJ databases">
        <authorList>
            <person name="Regsiter A."/>
            <person name="William W."/>
        </authorList>
    </citation>
    <scope>NUCLEOTIDE SEQUENCE</scope>
    <source>
        <strain evidence="1">BdmA 4</strain>
    </source>
</reference>
<evidence type="ECO:0000313" key="1">
    <source>
        <dbReference type="EMBL" id="SLM20048.1"/>
    </source>
</evidence>
<accession>A0A3P3XUU3</accession>
<dbReference type="AlphaFoldDB" id="A0A3P3XUU3"/>
<proteinExistence type="predicted"/>
<organism evidence="1">
    <name type="scientific">uncultured spirochete</name>
    <dbReference type="NCBI Taxonomy" id="156406"/>
    <lineage>
        <taxon>Bacteria</taxon>
        <taxon>Pseudomonadati</taxon>
        <taxon>Spirochaetota</taxon>
        <taxon>Spirochaetia</taxon>
        <taxon>Spirochaetales</taxon>
        <taxon>environmental samples</taxon>
    </lineage>
</organism>